<dbReference type="STRING" id="28128.HMPREF3226_02318"/>
<evidence type="ECO:0000313" key="2">
    <source>
        <dbReference type="EMBL" id="KXA33741.1"/>
    </source>
</evidence>
<dbReference type="InterPro" id="IPR001173">
    <property type="entry name" value="Glyco_trans_2-like"/>
</dbReference>
<dbReference type="Pfam" id="PF00535">
    <property type="entry name" value="Glycos_transf_2"/>
    <property type="match status" value="1"/>
</dbReference>
<dbReference type="RefSeq" id="WP_060941186.1">
    <property type="nucleotide sequence ID" value="NZ_JAIHUT010000028.1"/>
</dbReference>
<keyword evidence="2" id="KW-0808">Transferase</keyword>
<organism evidence="2 3">
    <name type="scientific">Prevotella corporis</name>
    <dbReference type="NCBI Taxonomy" id="28128"/>
    <lineage>
        <taxon>Bacteria</taxon>
        <taxon>Pseudomonadati</taxon>
        <taxon>Bacteroidota</taxon>
        <taxon>Bacteroidia</taxon>
        <taxon>Bacteroidales</taxon>
        <taxon>Prevotellaceae</taxon>
        <taxon>Prevotella</taxon>
    </lineage>
</organism>
<dbReference type="AlphaFoldDB" id="A0A133PWA9"/>
<evidence type="ECO:0000259" key="1">
    <source>
        <dbReference type="Pfam" id="PF00535"/>
    </source>
</evidence>
<dbReference type="OrthoDB" id="1114838at2"/>
<dbReference type="GO" id="GO:0016740">
    <property type="term" value="F:transferase activity"/>
    <property type="evidence" value="ECO:0007669"/>
    <property type="project" value="UniProtKB-KW"/>
</dbReference>
<gene>
    <name evidence="2" type="ORF">HMPREF3226_02318</name>
</gene>
<accession>A0A133PWA9</accession>
<name>A0A133PWA9_9BACT</name>
<feature type="domain" description="Glycosyltransferase 2-like" evidence="1">
    <location>
        <begin position="5"/>
        <end position="132"/>
    </location>
</feature>
<dbReference type="PANTHER" id="PTHR43685:SF11">
    <property type="entry name" value="GLYCOSYLTRANSFERASE TAGX-RELATED"/>
    <property type="match status" value="1"/>
</dbReference>
<sequence>MVKISVLVAVYNAEKYLRECLDSLLNQTLREVEVICIDDASEDESLNILREYSATDKRIKIISLTENCGQAHARNEGLKISQGEYICFVDSDDWIATDALKSVCHVYEQYPSADSVLFDVINVYEDGRQTQYPMEPFDVLSGYDAFVDSLTWKIHGVYTVRRDIHLRYPYDDSCRAYSDDNTTRLHYLASREVRCCTGKYYYRQHNSSVTHNVDVRRFDYLLANESMKQQLHDLDVSDETLNLYENVRWLNLIGVYMFYYLHHRELTANEASAGLRLMRATWDNIEIRRLDRKYTRKFGYMPLRFSWRAFKLQLEIYFFLRGILGRNLEG</sequence>
<dbReference type="EMBL" id="LRQG01000216">
    <property type="protein sequence ID" value="KXA33741.1"/>
    <property type="molecule type" value="Genomic_DNA"/>
</dbReference>
<protein>
    <submittedName>
        <fullName evidence="2">Glycosyltransferase, group 2 family protein</fullName>
    </submittedName>
</protein>
<proteinExistence type="predicted"/>
<dbReference type="CDD" id="cd00761">
    <property type="entry name" value="Glyco_tranf_GTA_type"/>
    <property type="match status" value="1"/>
</dbReference>
<dbReference type="Proteomes" id="UP000070533">
    <property type="component" value="Unassembled WGS sequence"/>
</dbReference>
<dbReference type="Gene3D" id="3.90.550.10">
    <property type="entry name" value="Spore Coat Polysaccharide Biosynthesis Protein SpsA, Chain A"/>
    <property type="match status" value="1"/>
</dbReference>
<dbReference type="PANTHER" id="PTHR43685">
    <property type="entry name" value="GLYCOSYLTRANSFERASE"/>
    <property type="match status" value="1"/>
</dbReference>
<dbReference type="SUPFAM" id="SSF53448">
    <property type="entry name" value="Nucleotide-diphospho-sugar transferases"/>
    <property type="match status" value="1"/>
</dbReference>
<reference evidence="3" key="1">
    <citation type="submission" date="2016-01" db="EMBL/GenBank/DDBJ databases">
        <authorList>
            <person name="Mitreva M."/>
            <person name="Pepin K.H."/>
            <person name="Mihindukulasuriya K.A."/>
            <person name="Fulton R."/>
            <person name="Fronick C."/>
            <person name="O'Laughlin M."/>
            <person name="Miner T."/>
            <person name="Herter B."/>
            <person name="Rosa B.A."/>
            <person name="Cordes M."/>
            <person name="Tomlinson C."/>
            <person name="Wollam A."/>
            <person name="Palsikar V.B."/>
            <person name="Mardis E.R."/>
            <person name="Wilson R.K."/>
        </authorList>
    </citation>
    <scope>NUCLEOTIDE SEQUENCE [LARGE SCALE GENOMIC DNA]</scope>
    <source>
        <strain evidence="3">MJR7716</strain>
    </source>
</reference>
<dbReference type="InterPro" id="IPR050834">
    <property type="entry name" value="Glycosyltransf_2"/>
</dbReference>
<evidence type="ECO:0000313" key="3">
    <source>
        <dbReference type="Proteomes" id="UP000070533"/>
    </source>
</evidence>
<keyword evidence="3" id="KW-1185">Reference proteome</keyword>
<dbReference type="eggNOG" id="COG0463">
    <property type="taxonomic scope" value="Bacteria"/>
</dbReference>
<dbReference type="PATRIC" id="fig|28128.5.peg.2392"/>
<comment type="caution">
    <text evidence="2">The sequence shown here is derived from an EMBL/GenBank/DDBJ whole genome shotgun (WGS) entry which is preliminary data.</text>
</comment>
<dbReference type="InterPro" id="IPR029044">
    <property type="entry name" value="Nucleotide-diphossugar_trans"/>
</dbReference>